<evidence type="ECO:0000259" key="1">
    <source>
        <dbReference type="Pfam" id="PF07727"/>
    </source>
</evidence>
<accession>A0A540KHP3</accession>
<evidence type="ECO:0000313" key="3">
    <source>
        <dbReference type="Proteomes" id="UP000315295"/>
    </source>
</evidence>
<dbReference type="CDD" id="cd09272">
    <property type="entry name" value="RNase_HI_RT_Ty1"/>
    <property type="match status" value="1"/>
</dbReference>
<reference evidence="2 3" key="1">
    <citation type="journal article" date="2019" name="G3 (Bethesda)">
        <title>Sequencing of a Wild Apple (Malus baccata) Genome Unravels the Differences Between Cultivated and Wild Apple Species Regarding Disease Resistance and Cold Tolerance.</title>
        <authorList>
            <person name="Chen X."/>
        </authorList>
    </citation>
    <scope>NUCLEOTIDE SEQUENCE [LARGE SCALE GENOMIC DNA]</scope>
    <source>
        <strain evidence="3">cv. Shandingzi</strain>
        <tissue evidence="2">Leaves</tissue>
    </source>
</reference>
<dbReference type="InterPro" id="IPR043502">
    <property type="entry name" value="DNA/RNA_pol_sf"/>
</dbReference>
<dbReference type="STRING" id="106549.A0A540KHP3"/>
<dbReference type="Proteomes" id="UP000315295">
    <property type="component" value="Unassembled WGS sequence"/>
</dbReference>
<dbReference type="PANTHER" id="PTHR11439:SF500">
    <property type="entry name" value="RNA-DIRECTED DNA POLYMERASE"/>
    <property type="match status" value="1"/>
</dbReference>
<protein>
    <recommendedName>
        <fullName evidence="1">Reverse transcriptase Ty1/copia-type domain-containing protein</fullName>
    </recommendedName>
</protein>
<keyword evidence="3" id="KW-1185">Reference proteome</keyword>
<organism evidence="2 3">
    <name type="scientific">Malus baccata</name>
    <name type="common">Siberian crab apple</name>
    <name type="synonym">Pyrus baccata</name>
    <dbReference type="NCBI Taxonomy" id="106549"/>
    <lineage>
        <taxon>Eukaryota</taxon>
        <taxon>Viridiplantae</taxon>
        <taxon>Streptophyta</taxon>
        <taxon>Embryophyta</taxon>
        <taxon>Tracheophyta</taxon>
        <taxon>Spermatophyta</taxon>
        <taxon>Magnoliopsida</taxon>
        <taxon>eudicotyledons</taxon>
        <taxon>Gunneridae</taxon>
        <taxon>Pentapetalae</taxon>
        <taxon>rosids</taxon>
        <taxon>fabids</taxon>
        <taxon>Rosales</taxon>
        <taxon>Rosaceae</taxon>
        <taxon>Amygdaloideae</taxon>
        <taxon>Maleae</taxon>
        <taxon>Malus</taxon>
    </lineage>
</organism>
<dbReference type="SUPFAM" id="SSF56672">
    <property type="entry name" value="DNA/RNA polymerases"/>
    <property type="match status" value="1"/>
</dbReference>
<dbReference type="PANTHER" id="PTHR11439">
    <property type="entry name" value="GAG-POL-RELATED RETROTRANSPOSON"/>
    <property type="match status" value="1"/>
</dbReference>
<name>A0A540KHP3_MALBA</name>
<dbReference type="InterPro" id="IPR013103">
    <property type="entry name" value="RVT_2"/>
</dbReference>
<dbReference type="Pfam" id="PF07727">
    <property type="entry name" value="RVT_2"/>
    <property type="match status" value="1"/>
</dbReference>
<proteinExistence type="predicted"/>
<comment type="caution">
    <text evidence="2">The sequence shown here is derived from an EMBL/GenBank/DDBJ whole genome shotgun (WGS) entry which is preliminary data.</text>
</comment>
<feature type="domain" description="Reverse transcriptase Ty1/copia-type" evidence="1">
    <location>
        <begin position="2"/>
        <end position="52"/>
    </location>
</feature>
<dbReference type="AlphaFoldDB" id="A0A540KHP3"/>
<sequence>MFSMKNLGPLHYFLGMEVTRTASGFHLAQAKYIKDLLTRTNMADCKPIYTPSSSGRRFFLHDGEPVFDATEFRSVVGALQYLLFTYPDIAFSVNQVCQFMHSPTTVHWATVKCILRYLKGTHDHGMLYRPSSLSITAYADADYAGDPNDRRSIKGYCIFLCSNLISWCSKKQRGVSCSSTEAEYNQLAYTAVTLSWFRNLFHDLHLYLTPPQLWCDNISAPAVASNSVFQARMRHVEVDYHYVCEKVTRKEIVVGYVASPDQVADFLTKGLSSNRFCFLLSKLPVLGRPISLRGRDKL</sequence>
<dbReference type="EMBL" id="VIEB01001262">
    <property type="protein sequence ID" value="TQD73690.1"/>
    <property type="molecule type" value="Genomic_DNA"/>
</dbReference>
<gene>
    <name evidence="2" type="ORF">C1H46_040776</name>
</gene>
<evidence type="ECO:0000313" key="2">
    <source>
        <dbReference type="EMBL" id="TQD73690.1"/>
    </source>
</evidence>